<dbReference type="Proteomes" id="UP000010473">
    <property type="component" value="Chromosome"/>
</dbReference>
<dbReference type="OrthoDB" id="583356at2"/>
<sequence length="70" mass="7826">MITVKAFWRNNALPAQKIKIAVAFNDFFGGGVTDDNGEIDFDLEPGHGQIFYRGCPIYIGKIDEIITIHI</sequence>
<name>K9XNY3_STAC7</name>
<dbReference type="RefSeq" id="WP_015191998.1">
    <property type="nucleotide sequence ID" value="NC_019748.1"/>
</dbReference>
<gene>
    <name evidence="1" type="ordered locus">Sta7437_0731</name>
</gene>
<organism evidence="1 2">
    <name type="scientific">Stanieria cyanosphaera (strain ATCC 29371 / PCC 7437)</name>
    <dbReference type="NCBI Taxonomy" id="111780"/>
    <lineage>
        <taxon>Bacteria</taxon>
        <taxon>Bacillati</taxon>
        <taxon>Cyanobacteriota</taxon>
        <taxon>Cyanophyceae</taxon>
        <taxon>Pleurocapsales</taxon>
        <taxon>Dermocarpellaceae</taxon>
        <taxon>Stanieria</taxon>
    </lineage>
</organism>
<protein>
    <submittedName>
        <fullName evidence="1">Uncharacterized protein</fullName>
    </submittedName>
</protein>
<keyword evidence="2" id="KW-1185">Reference proteome</keyword>
<reference evidence="2" key="1">
    <citation type="journal article" date="2013" name="Proc. Natl. Acad. Sci. U.S.A.">
        <title>Improving the coverage of the cyanobacterial phylum using diversity-driven genome sequencing.</title>
        <authorList>
            <person name="Shih P.M."/>
            <person name="Wu D."/>
            <person name="Latifi A."/>
            <person name="Axen S.D."/>
            <person name="Fewer D.P."/>
            <person name="Talla E."/>
            <person name="Calteau A."/>
            <person name="Cai F."/>
            <person name="Tandeau de Marsac N."/>
            <person name="Rippka R."/>
            <person name="Herdman M."/>
            <person name="Sivonen K."/>
            <person name="Coursin T."/>
            <person name="Laurent T."/>
            <person name="Goodwin L."/>
            <person name="Nolan M."/>
            <person name="Davenport K.W."/>
            <person name="Han C.S."/>
            <person name="Rubin E.M."/>
            <person name="Eisen J.A."/>
            <person name="Woyke T."/>
            <person name="Gugger M."/>
            <person name="Kerfeld C.A."/>
        </authorList>
    </citation>
    <scope>NUCLEOTIDE SEQUENCE [LARGE SCALE GENOMIC DNA]</scope>
    <source>
        <strain evidence="2">ATCC 29371 / PCC 7437</strain>
    </source>
</reference>
<dbReference type="EMBL" id="CP003653">
    <property type="protein sequence ID" value="AFZ34325.1"/>
    <property type="molecule type" value="Genomic_DNA"/>
</dbReference>
<dbReference type="HOGENOM" id="CLU_2755894_0_0_3"/>
<accession>K9XNY3</accession>
<proteinExistence type="predicted"/>
<evidence type="ECO:0000313" key="1">
    <source>
        <dbReference type="EMBL" id="AFZ34325.1"/>
    </source>
</evidence>
<dbReference type="KEGG" id="scs:Sta7437_0731"/>
<evidence type="ECO:0000313" key="2">
    <source>
        <dbReference type="Proteomes" id="UP000010473"/>
    </source>
</evidence>
<dbReference type="AlphaFoldDB" id="K9XNY3"/>